<accession>A0A7R9CNR0</accession>
<name>A0A7R9CNR0_TIMPO</name>
<dbReference type="PANTHER" id="PTHR11496">
    <property type="entry name" value="ALCOHOL DEHYDROGENASE"/>
    <property type="match status" value="1"/>
</dbReference>
<dbReference type="InterPro" id="IPR039697">
    <property type="entry name" value="Alcohol_dehydrogenase_Fe"/>
</dbReference>
<evidence type="ECO:0000259" key="2">
    <source>
        <dbReference type="Pfam" id="PF25137"/>
    </source>
</evidence>
<evidence type="ECO:0000256" key="1">
    <source>
        <dbReference type="SAM" id="Coils"/>
    </source>
</evidence>
<dbReference type="Gene3D" id="1.20.1090.10">
    <property type="entry name" value="Dehydroquinate synthase-like - alpha domain"/>
    <property type="match status" value="1"/>
</dbReference>
<dbReference type="PANTHER" id="PTHR11496:SF83">
    <property type="entry name" value="HYDROXYACID-OXOACID TRANSHYDROGENASE, MITOCHONDRIAL"/>
    <property type="match status" value="1"/>
</dbReference>
<proteinExistence type="predicted"/>
<evidence type="ECO:0000313" key="3">
    <source>
        <dbReference type="EMBL" id="CAD7399695.1"/>
    </source>
</evidence>
<dbReference type="Pfam" id="PF25137">
    <property type="entry name" value="ADH_Fe_C"/>
    <property type="match status" value="1"/>
</dbReference>
<feature type="coiled-coil region" evidence="1">
    <location>
        <begin position="139"/>
        <end position="186"/>
    </location>
</feature>
<protein>
    <recommendedName>
        <fullName evidence="2">Fe-containing alcohol dehydrogenase-like C-terminal domain-containing protein</fullName>
    </recommendedName>
</protein>
<dbReference type="GO" id="GO:0005739">
    <property type="term" value="C:mitochondrion"/>
    <property type="evidence" value="ECO:0007669"/>
    <property type="project" value="TreeGrafter"/>
</dbReference>
<dbReference type="InterPro" id="IPR056798">
    <property type="entry name" value="ADH_Fe_C"/>
</dbReference>
<dbReference type="GO" id="GO:0004022">
    <property type="term" value="F:alcohol dehydrogenase (NAD+) activity"/>
    <property type="evidence" value="ECO:0007669"/>
    <property type="project" value="TreeGrafter"/>
</dbReference>
<gene>
    <name evidence="3" type="ORF">TPSB3V08_LOCUS2276</name>
</gene>
<sequence>MQSSRGLGKHGYESYETCGFLAALVREDHPIIPHGLSVVMSSPAVFLFTSPSCPERHLEAAELLGTDIKNAKKQDAGKILADTLKEYMLAMKIENGLSALGYTKSDIPGLVKGTLPQCKTVSFTKNFIRKGHGAHKFYLARLEEEKRIEVEQKKQEQEDKALGKKLEESESAFEKIRNKQKQIQKRKTTLLDYFCASCDFVPYDLWLDTH</sequence>
<dbReference type="SUPFAM" id="SSF56796">
    <property type="entry name" value="Dehydroquinate synthase-like"/>
    <property type="match status" value="1"/>
</dbReference>
<organism evidence="3">
    <name type="scientific">Timema poppense</name>
    <name type="common">Walking stick</name>
    <dbReference type="NCBI Taxonomy" id="170557"/>
    <lineage>
        <taxon>Eukaryota</taxon>
        <taxon>Metazoa</taxon>
        <taxon>Ecdysozoa</taxon>
        <taxon>Arthropoda</taxon>
        <taxon>Hexapoda</taxon>
        <taxon>Insecta</taxon>
        <taxon>Pterygota</taxon>
        <taxon>Neoptera</taxon>
        <taxon>Polyneoptera</taxon>
        <taxon>Phasmatodea</taxon>
        <taxon>Timematodea</taxon>
        <taxon>Timematoidea</taxon>
        <taxon>Timematidae</taxon>
        <taxon>Timema</taxon>
    </lineage>
</organism>
<reference evidence="3" key="1">
    <citation type="submission" date="2020-11" db="EMBL/GenBank/DDBJ databases">
        <authorList>
            <person name="Tran Van P."/>
        </authorList>
    </citation>
    <scope>NUCLEOTIDE SEQUENCE</scope>
</reference>
<dbReference type="AlphaFoldDB" id="A0A7R9CNR0"/>
<dbReference type="EMBL" id="OD000889">
    <property type="protein sequence ID" value="CAD7399695.1"/>
    <property type="molecule type" value="Genomic_DNA"/>
</dbReference>
<keyword evidence="1" id="KW-0175">Coiled coil</keyword>
<feature type="domain" description="Fe-containing alcohol dehydrogenase-like C-terminal" evidence="2">
    <location>
        <begin position="32"/>
        <end position="117"/>
    </location>
</feature>